<organism evidence="2 3">
    <name type="scientific">Desulfomicrobium orale DSM 12838</name>
    <dbReference type="NCBI Taxonomy" id="888061"/>
    <lineage>
        <taxon>Bacteria</taxon>
        <taxon>Pseudomonadati</taxon>
        <taxon>Thermodesulfobacteriota</taxon>
        <taxon>Desulfovibrionia</taxon>
        <taxon>Desulfovibrionales</taxon>
        <taxon>Desulfomicrobiaceae</taxon>
        <taxon>Desulfomicrobium</taxon>
    </lineage>
</organism>
<keyword evidence="1" id="KW-0812">Transmembrane</keyword>
<feature type="transmembrane region" description="Helical" evidence="1">
    <location>
        <begin position="29"/>
        <end position="51"/>
    </location>
</feature>
<sequence length="62" mass="6769">MAGPLVIDVQPEGNRMLGELFGNMLHSTIQGAVGVAGIFIYLAAIVTAACYRIRENMRDEHH</sequence>
<accession>A0A0X8JQB8</accession>
<keyword evidence="3" id="KW-1185">Reference proteome</keyword>
<keyword evidence="1" id="KW-1133">Transmembrane helix</keyword>
<name>A0A0X8JQB8_9BACT</name>
<evidence type="ECO:0000256" key="1">
    <source>
        <dbReference type="SAM" id="Phobius"/>
    </source>
</evidence>
<proteinExistence type="predicted"/>
<dbReference type="AlphaFoldDB" id="A0A0X8JQB8"/>
<dbReference type="Proteomes" id="UP000063964">
    <property type="component" value="Chromosome"/>
</dbReference>
<keyword evidence="1" id="KW-0472">Membrane</keyword>
<evidence type="ECO:0000313" key="2">
    <source>
        <dbReference type="EMBL" id="AMD92578.1"/>
    </source>
</evidence>
<gene>
    <name evidence="2" type="ORF">AXF15_05260</name>
</gene>
<dbReference type="KEGG" id="doa:AXF15_05260"/>
<dbReference type="STRING" id="888061.AXF15_05260"/>
<evidence type="ECO:0000313" key="3">
    <source>
        <dbReference type="Proteomes" id="UP000063964"/>
    </source>
</evidence>
<dbReference type="EMBL" id="CP014230">
    <property type="protein sequence ID" value="AMD92578.1"/>
    <property type="molecule type" value="Genomic_DNA"/>
</dbReference>
<reference evidence="3" key="1">
    <citation type="submission" date="2016-02" db="EMBL/GenBank/DDBJ databases">
        <authorList>
            <person name="Holder M.E."/>
            <person name="Ajami N.J."/>
            <person name="Petrosino J.F."/>
        </authorList>
    </citation>
    <scope>NUCLEOTIDE SEQUENCE [LARGE SCALE GENOMIC DNA]</scope>
    <source>
        <strain evidence="3">DSM 12838</strain>
    </source>
</reference>
<protein>
    <submittedName>
        <fullName evidence="2">Uncharacterized protein</fullName>
    </submittedName>
</protein>